<feature type="domain" description="Deltamethrin resistance protein prag01" evidence="2">
    <location>
        <begin position="47"/>
        <end position="92"/>
    </location>
</feature>
<sequence length="106" mass="12129">MKAVRVLTRLAFVRRQAPLLASRGAHDHAHDHHESHNPGPPVTYDYIPVPFQKYQTVYGELQSKFNMYLMISSALLVLSFGIAIADDVFILEAIRPPKSYRERKSH</sequence>
<proteinExistence type="predicted"/>
<evidence type="ECO:0000256" key="1">
    <source>
        <dbReference type="SAM" id="Phobius"/>
    </source>
</evidence>
<organism evidence="3 4">
    <name type="scientific">Panagrolaimus davidi</name>
    <dbReference type="NCBI Taxonomy" id="227884"/>
    <lineage>
        <taxon>Eukaryota</taxon>
        <taxon>Metazoa</taxon>
        <taxon>Ecdysozoa</taxon>
        <taxon>Nematoda</taxon>
        <taxon>Chromadorea</taxon>
        <taxon>Rhabditida</taxon>
        <taxon>Tylenchina</taxon>
        <taxon>Panagrolaimomorpha</taxon>
        <taxon>Panagrolaimoidea</taxon>
        <taxon>Panagrolaimidae</taxon>
        <taxon>Panagrolaimus</taxon>
    </lineage>
</organism>
<evidence type="ECO:0000259" key="2">
    <source>
        <dbReference type="Pfam" id="PF16020"/>
    </source>
</evidence>
<protein>
    <submittedName>
        <fullName evidence="4">Deltamethrin resistance protein prag01 domain-containing protein</fullName>
    </submittedName>
</protein>
<name>A0A914QD88_9BILA</name>
<evidence type="ECO:0000313" key="4">
    <source>
        <dbReference type="WBParaSite" id="PDA_v2.g273.t1"/>
    </source>
</evidence>
<dbReference type="AlphaFoldDB" id="A0A914QD88"/>
<feature type="transmembrane region" description="Helical" evidence="1">
    <location>
        <begin position="67"/>
        <end position="94"/>
    </location>
</feature>
<keyword evidence="3" id="KW-1185">Reference proteome</keyword>
<dbReference type="Proteomes" id="UP000887578">
    <property type="component" value="Unplaced"/>
</dbReference>
<reference evidence="4" key="1">
    <citation type="submission" date="2022-11" db="UniProtKB">
        <authorList>
            <consortium name="WormBaseParasite"/>
        </authorList>
    </citation>
    <scope>IDENTIFICATION</scope>
</reference>
<dbReference type="WBParaSite" id="PDA_v2.g273.t1">
    <property type="protein sequence ID" value="PDA_v2.g273.t1"/>
    <property type="gene ID" value="PDA_v2.g273"/>
</dbReference>
<dbReference type="Pfam" id="PF16020">
    <property type="entry name" value="Deltameth_res"/>
    <property type="match status" value="1"/>
</dbReference>
<keyword evidence="1" id="KW-0472">Membrane</keyword>
<evidence type="ECO:0000313" key="3">
    <source>
        <dbReference type="Proteomes" id="UP000887578"/>
    </source>
</evidence>
<dbReference type="InterPro" id="IPR031973">
    <property type="entry name" value="Deltameth_res_prag01"/>
</dbReference>
<accession>A0A914QD88</accession>
<keyword evidence="1" id="KW-0812">Transmembrane</keyword>
<keyword evidence="1" id="KW-1133">Transmembrane helix</keyword>